<comment type="caution">
    <text evidence="4">The sequence shown here is derived from an EMBL/GenBank/DDBJ whole genome shotgun (WGS) entry which is preliminary data.</text>
</comment>
<feature type="compositionally biased region" description="Basic and acidic residues" evidence="2">
    <location>
        <begin position="60"/>
        <end position="105"/>
    </location>
</feature>
<feature type="compositionally biased region" description="Basic and acidic residues" evidence="2">
    <location>
        <begin position="121"/>
        <end position="132"/>
    </location>
</feature>
<feature type="compositionally biased region" description="Basic and acidic residues" evidence="2">
    <location>
        <begin position="400"/>
        <end position="414"/>
    </location>
</feature>
<feature type="compositionally biased region" description="Low complexity" evidence="2">
    <location>
        <begin position="415"/>
        <end position="426"/>
    </location>
</feature>
<evidence type="ECO:0000313" key="5">
    <source>
        <dbReference type="Proteomes" id="UP000218231"/>
    </source>
</evidence>
<dbReference type="STRING" id="2018661.A0A2A2J7R1"/>
<feature type="region of interest" description="Disordered" evidence="2">
    <location>
        <begin position="121"/>
        <end position="471"/>
    </location>
</feature>
<feature type="region of interest" description="Disordered" evidence="2">
    <location>
        <begin position="14"/>
        <end position="105"/>
    </location>
</feature>
<proteinExistence type="predicted"/>
<feature type="compositionally biased region" description="Polar residues" evidence="2">
    <location>
        <begin position="214"/>
        <end position="226"/>
    </location>
</feature>
<dbReference type="InterPro" id="IPR003582">
    <property type="entry name" value="ShKT_dom"/>
</dbReference>
<feature type="compositionally biased region" description="Pro residues" evidence="2">
    <location>
        <begin position="442"/>
        <end position="468"/>
    </location>
</feature>
<dbReference type="OrthoDB" id="5874015at2759"/>
<keyword evidence="5" id="KW-1185">Reference proteome</keyword>
<evidence type="ECO:0000256" key="1">
    <source>
        <dbReference type="PROSITE-ProRule" id="PRU01005"/>
    </source>
</evidence>
<dbReference type="EMBL" id="LIAE01010630">
    <property type="protein sequence ID" value="PAV57693.1"/>
    <property type="molecule type" value="Genomic_DNA"/>
</dbReference>
<name>A0A2A2J7R1_9BILA</name>
<evidence type="ECO:0000313" key="4">
    <source>
        <dbReference type="EMBL" id="PAV57693.1"/>
    </source>
</evidence>
<organism evidence="4 5">
    <name type="scientific">Diploscapter pachys</name>
    <dbReference type="NCBI Taxonomy" id="2018661"/>
    <lineage>
        <taxon>Eukaryota</taxon>
        <taxon>Metazoa</taxon>
        <taxon>Ecdysozoa</taxon>
        <taxon>Nematoda</taxon>
        <taxon>Chromadorea</taxon>
        <taxon>Rhabditida</taxon>
        <taxon>Rhabditina</taxon>
        <taxon>Rhabditomorpha</taxon>
        <taxon>Rhabditoidea</taxon>
        <taxon>Rhabditidae</taxon>
        <taxon>Diploscapter</taxon>
    </lineage>
</organism>
<sequence>MVIQDQDDALFIYSCDKEQRNYPPETTPDPRFSEEEQESFVTDQGSNESEDADRNLNSIRDNERNVQDYHDYTDQTADQREFDNRVEQRRIDDREDTRERFDDRRDQREFDDRIELPNERTVIDGVAEERRSGLARSANYPRPNQSGGGPAERNAQKYNQRESDQRAPSTIASPPATRPQTSQTEVSPYAPTRNPQSQTYYTEKAKTFRPVDPNWQSESSFVQAPSNADYDSGEAGGHPPGFVQEIAFGENEGRDQGRRQGREQGQGRGQEQGRDDYEELVQFPANQQKEAEGPPPNRNPNQNFDYNNGAESQSYSDEMAPPQEGYKGYEAMAPNTQSTNQSPRGKFDGYNEPNRYDPQHEYDHESSELGSESNPPIETTPSFGPATMNRRPRVMIYALGDDRHRPTNEFRNYRTDSSTASTPTTPFYKTRQTTDYEKVPSTIPPYYEPPMTFPPPPDHSDPHPPSFYPPAYNMKPFPAPSKPAPRDYYTKPQGRVNFENLAKEMEHNARISSAEESHHIPRKIRIPQSEHFEIFTRVPPSAAAQEVQRSTPESNFDMSPTVSSINGRSNAEIYFHGYKRQYEQKEQREQQLQEDQKQSKIIAEMPTEQSVDKASSCCQWALHGLCDRNWKKVRPLCPKSCGTLVCEEIEGIKSCTRILDVDVEQCFRSMHFARHTLFFNKKKTN</sequence>
<evidence type="ECO:0000259" key="3">
    <source>
        <dbReference type="PROSITE" id="PS51670"/>
    </source>
</evidence>
<dbReference type="AlphaFoldDB" id="A0A2A2J7R1"/>
<comment type="caution">
    <text evidence="1">Lacks conserved residue(s) required for the propagation of feature annotation.</text>
</comment>
<feature type="compositionally biased region" description="Polar residues" evidence="2">
    <location>
        <begin position="299"/>
        <end position="316"/>
    </location>
</feature>
<dbReference type="Proteomes" id="UP000218231">
    <property type="component" value="Unassembled WGS sequence"/>
</dbReference>
<feature type="compositionally biased region" description="Basic and acidic residues" evidence="2">
    <location>
        <begin position="251"/>
        <end position="262"/>
    </location>
</feature>
<feature type="compositionally biased region" description="Polar residues" evidence="2">
    <location>
        <begin position="334"/>
        <end position="343"/>
    </location>
</feature>
<protein>
    <recommendedName>
        <fullName evidence="3">ShKT domain-containing protein</fullName>
    </recommendedName>
</protein>
<feature type="compositionally biased region" description="Polar residues" evidence="2">
    <location>
        <begin position="166"/>
        <end position="186"/>
    </location>
</feature>
<dbReference type="PROSITE" id="PS51670">
    <property type="entry name" value="SHKT"/>
    <property type="match status" value="1"/>
</dbReference>
<evidence type="ECO:0000256" key="2">
    <source>
        <dbReference type="SAM" id="MobiDB-lite"/>
    </source>
</evidence>
<accession>A0A2A2J7R1</accession>
<gene>
    <name evidence="4" type="ORF">WR25_23310</name>
</gene>
<reference evidence="4 5" key="1">
    <citation type="journal article" date="2017" name="Curr. Biol.">
        <title>Genome architecture and evolution of a unichromosomal asexual nematode.</title>
        <authorList>
            <person name="Fradin H."/>
            <person name="Zegar C."/>
            <person name="Gutwein M."/>
            <person name="Lucas J."/>
            <person name="Kovtun M."/>
            <person name="Corcoran D."/>
            <person name="Baugh L.R."/>
            <person name="Kiontke K."/>
            <person name="Gunsalus K."/>
            <person name="Fitch D.H."/>
            <person name="Piano F."/>
        </authorList>
    </citation>
    <scope>NUCLEOTIDE SEQUENCE [LARGE SCALE GENOMIC DNA]</scope>
    <source>
        <strain evidence="4">PF1309</strain>
    </source>
</reference>
<feature type="compositionally biased region" description="Polar residues" evidence="2">
    <location>
        <begin position="368"/>
        <end position="382"/>
    </location>
</feature>
<feature type="compositionally biased region" description="Basic and acidic residues" evidence="2">
    <location>
        <begin position="345"/>
        <end position="367"/>
    </location>
</feature>
<feature type="domain" description="ShKT" evidence="3">
    <location>
        <begin position="608"/>
        <end position="646"/>
    </location>
</feature>